<comment type="caution">
    <text evidence="5">The sequence shown here is derived from an EMBL/GenBank/DDBJ whole genome shotgun (WGS) entry which is preliminary data.</text>
</comment>
<dbReference type="InterPro" id="IPR029058">
    <property type="entry name" value="AB_hydrolase_fold"/>
</dbReference>
<evidence type="ECO:0000256" key="3">
    <source>
        <dbReference type="SAM" id="Phobius"/>
    </source>
</evidence>
<dbReference type="InterPro" id="IPR050300">
    <property type="entry name" value="GDXG_lipolytic_enzyme"/>
</dbReference>
<proteinExistence type="predicted"/>
<dbReference type="Proteomes" id="UP001165082">
    <property type="component" value="Unassembled WGS sequence"/>
</dbReference>
<dbReference type="Gene3D" id="3.40.50.1820">
    <property type="entry name" value="alpha/beta hydrolase"/>
    <property type="match status" value="1"/>
</dbReference>
<dbReference type="SUPFAM" id="SSF53474">
    <property type="entry name" value="alpha/beta-Hydrolases"/>
    <property type="match status" value="1"/>
</dbReference>
<gene>
    <name evidence="5" type="ORF">TrRE_jg11657</name>
</gene>
<keyword evidence="1" id="KW-0378">Hydrolase</keyword>
<evidence type="ECO:0000313" key="6">
    <source>
        <dbReference type="Proteomes" id="UP001165082"/>
    </source>
</evidence>
<dbReference type="EMBL" id="BRXZ01001500">
    <property type="protein sequence ID" value="GMH72713.1"/>
    <property type="molecule type" value="Genomic_DNA"/>
</dbReference>
<dbReference type="PANTHER" id="PTHR48081:SF33">
    <property type="entry name" value="KYNURENINE FORMAMIDASE"/>
    <property type="match status" value="1"/>
</dbReference>
<evidence type="ECO:0000313" key="5">
    <source>
        <dbReference type="EMBL" id="GMH72713.1"/>
    </source>
</evidence>
<dbReference type="GO" id="GO:0016787">
    <property type="term" value="F:hydrolase activity"/>
    <property type="evidence" value="ECO:0007669"/>
    <property type="project" value="UniProtKB-KW"/>
</dbReference>
<dbReference type="Pfam" id="PF00135">
    <property type="entry name" value="COesterase"/>
    <property type="match status" value="1"/>
</dbReference>
<name>A0A9W7APB9_9STRA</name>
<feature type="compositionally biased region" description="Polar residues" evidence="2">
    <location>
        <begin position="303"/>
        <end position="328"/>
    </location>
</feature>
<evidence type="ECO:0000259" key="4">
    <source>
        <dbReference type="Pfam" id="PF00135"/>
    </source>
</evidence>
<sequence>MVLNRRRTDAPPPVPEQQHPDPEPTPQPTHISERRKVKREIRERRHNLDRDPRVTGKRRFTFVYHINLVVHLGALLFSHLIRGTWTWVYMLFRLFMFVVFLLPGFLVMGTYYIRGPIHNVNYFIPGITLGKQSSRHLLDIYLPTNKDGSKSGDAGDDDEELKSKAPVLVFLTGGAWIIGYKMWGALLSRALCPHGVLVVIPDYRNFPQTGVEGMMGDLDMAVEWVKLHIEEYGGDPSNVVLVGQSAGAHLGSMLLLTKAAATARADALNTVNNFSFENLIDKGEDFDLAIERNVSEESLAGMTGTTQESTNSLDNLGSPDSPTNAKQTGSTWKPVYLRGWIPISGPYDLVGLSDHFQSRGLDKRIIDWIFDSNLSKYSPTHLARNLSDSSVNLANYFPPVCLIHGSNDVSAPCSGGVEFGDALRDLNIACETVVYDNMTHTDPILEKPFAGDQQLHRDIYERVRSWCEEGQERLAEFDDTMPMCVRVAPQFCIDVARACNPF</sequence>
<feature type="region of interest" description="Disordered" evidence="2">
    <location>
        <begin position="1"/>
        <end position="50"/>
    </location>
</feature>
<feature type="domain" description="Carboxylesterase type B" evidence="4">
    <location>
        <begin position="138"/>
        <end position="261"/>
    </location>
</feature>
<feature type="compositionally biased region" description="Basic and acidic residues" evidence="2">
    <location>
        <begin position="40"/>
        <end position="50"/>
    </location>
</feature>
<protein>
    <recommendedName>
        <fullName evidence="4">Carboxylesterase type B domain-containing protein</fullName>
    </recommendedName>
</protein>
<evidence type="ECO:0000256" key="2">
    <source>
        <dbReference type="SAM" id="MobiDB-lite"/>
    </source>
</evidence>
<keyword evidence="3" id="KW-0472">Membrane</keyword>
<evidence type="ECO:0000256" key="1">
    <source>
        <dbReference type="ARBA" id="ARBA00022801"/>
    </source>
</evidence>
<dbReference type="PANTHER" id="PTHR48081">
    <property type="entry name" value="AB HYDROLASE SUPERFAMILY PROTEIN C4A8.06C"/>
    <property type="match status" value="1"/>
</dbReference>
<feature type="region of interest" description="Disordered" evidence="2">
    <location>
        <begin position="298"/>
        <end position="328"/>
    </location>
</feature>
<feature type="transmembrane region" description="Helical" evidence="3">
    <location>
        <begin position="62"/>
        <end position="81"/>
    </location>
</feature>
<keyword evidence="6" id="KW-1185">Reference proteome</keyword>
<organism evidence="5 6">
    <name type="scientific">Triparma retinervis</name>
    <dbReference type="NCBI Taxonomy" id="2557542"/>
    <lineage>
        <taxon>Eukaryota</taxon>
        <taxon>Sar</taxon>
        <taxon>Stramenopiles</taxon>
        <taxon>Ochrophyta</taxon>
        <taxon>Bolidophyceae</taxon>
        <taxon>Parmales</taxon>
        <taxon>Triparmaceae</taxon>
        <taxon>Triparma</taxon>
    </lineage>
</organism>
<dbReference type="OrthoDB" id="6495301at2759"/>
<dbReference type="InterPro" id="IPR002018">
    <property type="entry name" value="CarbesteraseB"/>
</dbReference>
<keyword evidence="3" id="KW-0812">Transmembrane</keyword>
<dbReference type="AlphaFoldDB" id="A0A9W7APB9"/>
<accession>A0A9W7APB9</accession>
<keyword evidence="3" id="KW-1133">Transmembrane helix</keyword>
<feature type="transmembrane region" description="Helical" evidence="3">
    <location>
        <begin position="87"/>
        <end position="113"/>
    </location>
</feature>
<reference evidence="5" key="1">
    <citation type="submission" date="2022-07" db="EMBL/GenBank/DDBJ databases">
        <title>Genome analysis of Parmales, a sister group of diatoms, reveals the evolutionary specialization of diatoms from phago-mixotrophs to photoautotrophs.</title>
        <authorList>
            <person name="Ban H."/>
            <person name="Sato S."/>
            <person name="Yoshikawa S."/>
            <person name="Kazumasa Y."/>
            <person name="Nakamura Y."/>
            <person name="Ichinomiya M."/>
            <person name="Saitoh K."/>
            <person name="Sato N."/>
            <person name="Blanc-Mathieu R."/>
            <person name="Endo H."/>
            <person name="Kuwata A."/>
            <person name="Ogata H."/>
        </authorList>
    </citation>
    <scope>NUCLEOTIDE SEQUENCE</scope>
</reference>